<sequence length="416" mass="46322">MIPLPLDDEEMTALLADMRRGPYLLQPSVQLLNLDHEILSDLSERVLDGQVDCSLSGTTTTRSLTVTLADPTREVPLDGADAADGALFYDKMIRAGVRIKGPRLGRWVTIPLFCGPLTNASRTGWTAQVTAQGKERLATGQVWDPTTYPAGSRKTDTIADLLVATGETRRRLHVPDLRARQPKDLTLRRTDTTWPSVSQLATSLNRQAMYDGRGDFRLRRWPDDPRARFRDGNGGTILTDPVVTYDEYSGWNGVLVRGPLKRTGRTIQVARWLPRQHQLSPWARRRGGVPFRRAYVVTENSLRSRAEAVEIADRYMRRLVRETVKVTVDVMPHWLLEPGDVYAITTTAVGYLEQQITEMSIPLTGGTPMSLGATKRLRRPGQPVTGRTGTTRVRTATSHTPGTTALTPARNRGLPR</sequence>
<reference evidence="2" key="1">
    <citation type="submission" date="2022-05" db="EMBL/GenBank/DDBJ databases">
        <authorList>
            <person name="Tuo L."/>
        </authorList>
    </citation>
    <scope>NUCLEOTIDE SEQUENCE</scope>
    <source>
        <strain evidence="2">BSK12Z-4</strain>
    </source>
</reference>
<gene>
    <name evidence="2" type="ORF">M8330_19690</name>
</gene>
<dbReference type="EMBL" id="JAMOIL010000037">
    <property type="protein sequence ID" value="MCM0622516.1"/>
    <property type="molecule type" value="Genomic_DNA"/>
</dbReference>
<feature type="compositionally biased region" description="Polar residues" evidence="1">
    <location>
        <begin position="396"/>
        <end position="406"/>
    </location>
</feature>
<feature type="region of interest" description="Disordered" evidence="1">
    <location>
        <begin position="372"/>
        <end position="416"/>
    </location>
</feature>
<dbReference type="Proteomes" id="UP001139485">
    <property type="component" value="Unassembled WGS sequence"/>
</dbReference>
<evidence type="ECO:0000313" key="2">
    <source>
        <dbReference type="EMBL" id="MCM0622516.1"/>
    </source>
</evidence>
<evidence type="ECO:0000256" key="1">
    <source>
        <dbReference type="SAM" id="MobiDB-lite"/>
    </source>
</evidence>
<keyword evidence="3" id="KW-1185">Reference proteome</keyword>
<name>A0A9X2DB51_9ACTN</name>
<evidence type="ECO:0000313" key="3">
    <source>
        <dbReference type="Proteomes" id="UP001139485"/>
    </source>
</evidence>
<proteinExistence type="predicted"/>
<comment type="caution">
    <text evidence="2">The sequence shown here is derived from an EMBL/GenBank/DDBJ whole genome shotgun (WGS) entry which is preliminary data.</text>
</comment>
<protein>
    <recommendedName>
        <fullName evidence="4">Phage tail protein</fullName>
    </recommendedName>
</protein>
<organism evidence="2 3">
    <name type="scientific">Nocardioides bruguierae</name>
    <dbReference type="NCBI Taxonomy" id="2945102"/>
    <lineage>
        <taxon>Bacteria</taxon>
        <taxon>Bacillati</taxon>
        <taxon>Actinomycetota</taxon>
        <taxon>Actinomycetes</taxon>
        <taxon>Propionibacteriales</taxon>
        <taxon>Nocardioidaceae</taxon>
        <taxon>Nocardioides</taxon>
    </lineage>
</organism>
<accession>A0A9X2DB51</accession>
<feature type="compositionally biased region" description="Low complexity" evidence="1">
    <location>
        <begin position="380"/>
        <end position="395"/>
    </location>
</feature>
<dbReference type="RefSeq" id="WP_250828724.1">
    <property type="nucleotide sequence ID" value="NZ_JAMOIL010000037.1"/>
</dbReference>
<evidence type="ECO:0008006" key="4">
    <source>
        <dbReference type="Google" id="ProtNLM"/>
    </source>
</evidence>
<dbReference type="AlphaFoldDB" id="A0A9X2DB51"/>